<reference evidence="1 2" key="1">
    <citation type="submission" date="2017-11" db="EMBL/GenBank/DDBJ databases">
        <title>Evolution of Phototrophy in the Chloroflexi Phylum Driven by Horizontal Gene Transfer.</title>
        <authorList>
            <person name="Ward L.M."/>
            <person name="Hemp J."/>
            <person name="Shih P.M."/>
            <person name="Mcglynn S.E."/>
            <person name="Fischer W."/>
        </authorList>
    </citation>
    <scope>NUCLEOTIDE SEQUENCE [LARGE SCALE GENOMIC DNA]</scope>
    <source>
        <strain evidence="1">JP3_13</strain>
    </source>
</reference>
<protein>
    <recommendedName>
        <fullName evidence="3">DUF3179 domain-containing protein</fullName>
    </recommendedName>
</protein>
<evidence type="ECO:0000313" key="2">
    <source>
        <dbReference type="Proteomes" id="UP000229681"/>
    </source>
</evidence>
<comment type="caution">
    <text evidence="1">The sequence shown here is derived from an EMBL/GenBank/DDBJ whole genome shotgun (WGS) entry which is preliminary data.</text>
</comment>
<dbReference type="Pfam" id="PF11376">
    <property type="entry name" value="DUF3179"/>
    <property type="match status" value="1"/>
</dbReference>
<dbReference type="EMBL" id="PGTM01000013">
    <property type="protein sequence ID" value="PJF37153.1"/>
    <property type="molecule type" value="Genomic_DNA"/>
</dbReference>
<accession>A0A2M8PHX7</accession>
<evidence type="ECO:0008006" key="3">
    <source>
        <dbReference type="Google" id="ProtNLM"/>
    </source>
</evidence>
<organism evidence="1 2">
    <name type="scientific">Candidatus Thermofonsia Clade 1 bacterium</name>
    <dbReference type="NCBI Taxonomy" id="2364210"/>
    <lineage>
        <taxon>Bacteria</taxon>
        <taxon>Bacillati</taxon>
        <taxon>Chloroflexota</taxon>
        <taxon>Candidatus Thermofontia</taxon>
        <taxon>Candidatus Thermofonsia Clade 1</taxon>
    </lineage>
</organism>
<gene>
    <name evidence="1" type="ORF">CUN49_01875</name>
</gene>
<dbReference type="AlphaFoldDB" id="A0A2M8PHX7"/>
<proteinExistence type="predicted"/>
<dbReference type="InterPro" id="IPR021516">
    <property type="entry name" value="DUF3179"/>
</dbReference>
<evidence type="ECO:0000313" key="1">
    <source>
        <dbReference type="EMBL" id="PJF37153.1"/>
    </source>
</evidence>
<sequence>FLRFSTAFWQKTDFCKHSVPYDEIFSGGPPPDGIPPIDHPKFEPLSAAEQWLSAESPVIALEIGEDARAYPLAILIWHEIVNDTVGGVPVAVTFCPLCNSAIVFDRHVDGQILRFGVSGNLRKSDLIMWDDQTQSWWQQITGEAIVGALTGTRLALISSQVVSFEAFKKAFPEGRVLSRDTGHDRSYGRNPYTGYDGNPRPFLFEGTLDTRLPATEHVLAGVVDGVPIAYPFSLLAREGVINDVVGKVPVVAFWQDGAVSALDRSEIDKSRRIGMAALYERTVDGRKLTFELGKDGLPRDLETGSIWNVFGRATEGALAGTQLVRAFANPHFWFAWAAFQPETRVYGQ</sequence>
<name>A0A2M8PHX7_9CHLR</name>
<feature type="non-terminal residue" evidence="1">
    <location>
        <position position="1"/>
    </location>
</feature>
<dbReference type="Proteomes" id="UP000229681">
    <property type="component" value="Unassembled WGS sequence"/>
</dbReference>